<organism evidence="1 2">
    <name type="scientific">Microbotryum silenes-dioicae</name>
    <dbReference type="NCBI Taxonomy" id="796604"/>
    <lineage>
        <taxon>Eukaryota</taxon>
        <taxon>Fungi</taxon>
        <taxon>Dikarya</taxon>
        <taxon>Basidiomycota</taxon>
        <taxon>Pucciniomycotina</taxon>
        <taxon>Microbotryomycetes</taxon>
        <taxon>Microbotryales</taxon>
        <taxon>Microbotryaceae</taxon>
        <taxon>Microbotryum</taxon>
    </lineage>
</organism>
<proteinExistence type="predicted"/>
<keyword evidence="2" id="KW-1185">Reference proteome</keyword>
<reference evidence="1 2" key="1">
    <citation type="submission" date="2016-11" db="EMBL/GenBank/DDBJ databases">
        <authorList>
            <person name="Jaros S."/>
            <person name="Januszkiewicz K."/>
            <person name="Wedrychowicz H."/>
        </authorList>
    </citation>
    <scope>NUCLEOTIDE SEQUENCE [LARGE SCALE GENOMIC DNA]</scope>
</reference>
<protein>
    <submittedName>
        <fullName evidence="1">BQ5605_C005g03641 protein</fullName>
    </submittedName>
</protein>
<dbReference type="AlphaFoldDB" id="A0A2X0MEL6"/>
<gene>
    <name evidence="1" type="primary">BQ5605_C005g03641</name>
    <name evidence="1" type="ORF">BQ5605_C005G03641</name>
</gene>
<evidence type="ECO:0000313" key="2">
    <source>
        <dbReference type="Proteomes" id="UP000249464"/>
    </source>
</evidence>
<dbReference type="EMBL" id="FQNC01000047">
    <property type="protein sequence ID" value="SGY77448.1"/>
    <property type="molecule type" value="Genomic_DNA"/>
</dbReference>
<name>A0A2X0MEL6_9BASI</name>
<sequence length="110" mass="12527">MDFQQCEAIDRKQESGVSLSLQVPTEAILKKTWGTNASLVKTFIKDTKKTFKHLNKLAAERYTDNDSDEDGPVRHHYFPMLQKWYLFAMPLVQIIPLGGHTASCRTMAVV</sequence>
<evidence type="ECO:0000313" key="1">
    <source>
        <dbReference type="EMBL" id="SGY77448.1"/>
    </source>
</evidence>
<dbReference type="Proteomes" id="UP000249464">
    <property type="component" value="Unassembled WGS sequence"/>
</dbReference>
<accession>A0A2X0MEL6</accession>